<protein>
    <recommendedName>
        <fullName evidence="2">Inner membrane protein YgaP-like transmembrane domain-containing protein</fullName>
    </recommendedName>
</protein>
<dbReference type="InterPro" id="IPR021309">
    <property type="entry name" value="YgaP-like_TM"/>
</dbReference>
<evidence type="ECO:0000313" key="4">
    <source>
        <dbReference type="Proteomes" id="UP000033831"/>
    </source>
</evidence>
<gene>
    <name evidence="3" type="ORF">UW07_C0016G0007</name>
</gene>
<organism evidence="3 4">
    <name type="scientific">Candidatus Nomurabacteria bacterium GW2011_GWF2_43_8</name>
    <dbReference type="NCBI Taxonomy" id="1618779"/>
    <lineage>
        <taxon>Bacteria</taxon>
        <taxon>Candidatus Nomuraibacteriota</taxon>
    </lineage>
</organism>
<proteinExistence type="predicted"/>
<comment type="caution">
    <text evidence="3">The sequence shown here is derived from an EMBL/GenBank/DDBJ whole genome shotgun (WGS) entry which is preliminary data.</text>
</comment>
<accession>A0A0G1FPU9</accession>
<reference evidence="3 4" key="1">
    <citation type="journal article" date="2015" name="Nature">
        <title>rRNA introns, odd ribosomes, and small enigmatic genomes across a large radiation of phyla.</title>
        <authorList>
            <person name="Brown C.T."/>
            <person name="Hug L.A."/>
            <person name="Thomas B.C."/>
            <person name="Sharon I."/>
            <person name="Castelle C.J."/>
            <person name="Singh A."/>
            <person name="Wilkins M.J."/>
            <person name="Williams K.H."/>
            <person name="Banfield J.F."/>
        </authorList>
    </citation>
    <scope>NUCLEOTIDE SEQUENCE [LARGE SCALE GENOMIC DNA]</scope>
</reference>
<evidence type="ECO:0000259" key="2">
    <source>
        <dbReference type="Pfam" id="PF11127"/>
    </source>
</evidence>
<keyword evidence="1" id="KW-0812">Transmembrane</keyword>
<sequence length="70" mass="8182">MNGNFMANLGKLDRILRFVLAFWWLGPWAPHFDANWANLVIAIIGWIALAESFLGWCWLHKAFHIDNQNQ</sequence>
<dbReference type="Proteomes" id="UP000033831">
    <property type="component" value="Unassembled WGS sequence"/>
</dbReference>
<evidence type="ECO:0000313" key="3">
    <source>
        <dbReference type="EMBL" id="KKT24385.1"/>
    </source>
</evidence>
<dbReference type="Pfam" id="PF11127">
    <property type="entry name" value="YgaP-like_TM"/>
    <property type="match status" value="1"/>
</dbReference>
<dbReference type="AlphaFoldDB" id="A0A0G1FPU9"/>
<keyword evidence="1" id="KW-1133">Transmembrane helix</keyword>
<evidence type="ECO:0000256" key="1">
    <source>
        <dbReference type="SAM" id="Phobius"/>
    </source>
</evidence>
<feature type="domain" description="Inner membrane protein YgaP-like transmembrane" evidence="2">
    <location>
        <begin position="6"/>
        <end position="68"/>
    </location>
</feature>
<feature type="transmembrane region" description="Helical" evidence="1">
    <location>
        <begin position="36"/>
        <end position="59"/>
    </location>
</feature>
<keyword evidence="1" id="KW-0472">Membrane</keyword>
<name>A0A0G1FPU9_9BACT</name>
<dbReference type="EMBL" id="LCGX01000016">
    <property type="protein sequence ID" value="KKT24385.1"/>
    <property type="molecule type" value="Genomic_DNA"/>
</dbReference>